<dbReference type="Proteomes" id="UP000016923">
    <property type="component" value="Unassembled WGS sequence"/>
</dbReference>
<dbReference type="Pfam" id="PF22939">
    <property type="entry name" value="WHD_GPIID"/>
    <property type="match status" value="1"/>
</dbReference>
<dbReference type="InterPro" id="IPR054471">
    <property type="entry name" value="GPIID_WHD"/>
</dbReference>
<name>S3C2F6_OPHP1</name>
<evidence type="ECO:0000256" key="2">
    <source>
        <dbReference type="PROSITE-ProRule" id="PRU00023"/>
    </source>
</evidence>
<gene>
    <name evidence="4" type="ORF">F503_02765</name>
</gene>
<evidence type="ECO:0000256" key="1">
    <source>
        <dbReference type="ARBA" id="ARBA00022737"/>
    </source>
</evidence>
<keyword evidence="5" id="KW-1185">Reference proteome</keyword>
<dbReference type="Gene3D" id="3.40.50.300">
    <property type="entry name" value="P-loop containing nucleotide triphosphate hydrolases"/>
    <property type="match status" value="1"/>
</dbReference>
<proteinExistence type="predicted"/>
<organism evidence="4 5">
    <name type="scientific">Ophiostoma piceae (strain UAMH 11346)</name>
    <name type="common">Sap stain fungus</name>
    <dbReference type="NCBI Taxonomy" id="1262450"/>
    <lineage>
        <taxon>Eukaryota</taxon>
        <taxon>Fungi</taxon>
        <taxon>Dikarya</taxon>
        <taxon>Ascomycota</taxon>
        <taxon>Pezizomycotina</taxon>
        <taxon>Sordariomycetes</taxon>
        <taxon>Sordariomycetidae</taxon>
        <taxon>Ophiostomatales</taxon>
        <taxon>Ophiostomataceae</taxon>
        <taxon>Ophiostoma</taxon>
    </lineage>
</organism>
<protein>
    <submittedName>
        <fullName evidence="4">Ankyrin repeat-containing protein</fullName>
    </submittedName>
</protein>
<dbReference type="PANTHER" id="PTHR10039">
    <property type="entry name" value="AMELOGENIN"/>
    <property type="match status" value="1"/>
</dbReference>
<dbReference type="Pfam" id="PF24883">
    <property type="entry name" value="NPHP3_N"/>
    <property type="match status" value="1"/>
</dbReference>
<dbReference type="PROSITE" id="PS50297">
    <property type="entry name" value="ANK_REP_REGION"/>
    <property type="match status" value="1"/>
</dbReference>
<dbReference type="SUPFAM" id="SSF52540">
    <property type="entry name" value="P-loop containing nucleoside triphosphate hydrolases"/>
    <property type="match status" value="1"/>
</dbReference>
<reference evidence="4 5" key="1">
    <citation type="journal article" date="2013" name="BMC Genomics">
        <title>The genome and transcriptome of the pine saprophyte Ophiostoma piceae, and a comparison with the bark beetle-associated pine pathogen Grosmannia clavigera.</title>
        <authorList>
            <person name="Haridas S."/>
            <person name="Wang Y."/>
            <person name="Lim L."/>
            <person name="Massoumi Alamouti S."/>
            <person name="Jackman S."/>
            <person name="Docking R."/>
            <person name="Robertson G."/>
            <person name="Birol I."/>
            <person name="Bohlmann J."/>
            <person name="Breuil C."/>
        </authorList>
    </citation>
    <scope>NUCLEOTIDE SEQUENCE [LARGE SCALE GENOMIC DNA]</scope>
    <source>
        <strain evidence="4 5">UAMH 11346</strain>
    </source>
</reference>
<dbReference type="STRING" id="1262450.S3C2F6"/>
<dbReference type="OMA" id="KESTICY"/>
<dbReference type="PROSITE" id="PS50837">
    <property type="entry name" value="NACHT"/>
    <property type="match status" value="1"/>
</dbReference>
<dbReference type="InterPro" id="IPR002110">
    <property type="entry name" value="Ankyrin_rpt"/>
</dbReference>
<feature type="repeat" description="ANK" evidence="2">
    <location>
        <begin position="607"/>
        <end position="639"/>
    </location>
</feature>
<dbReference type="SUPFAM" id="SSF48403">
    <property type="entry name" value="Ankyrin repeat"/>
    <property type="match status" value="1"/>
</dbReference>
<keyword evidence="1" id="KW-0677">Repeat</keyword>
<evidence type="ECO:0000313" key="5">
    <source>
        <dbReference type="Proteomes" id="UP000016923"/>
    </source>
</evidence>
<dbReference type="SMART" id="SM00248">
    <property type="entry name" value="ANK"/>
    <property type="match status" value="3"/>
</dbReference>
<accession>S3C2F6</accession>
<dbReference type="EMBL" id="KE148154">
    <property type="protein sequence ID" value="EPE05936.1"/>
    <property type="molecule type" value="Genomic_DNA"/>
</dbReference>
<sequence length="747" mass="85221">MSTTTNHTQYQHDNKKQRNDILKSLSMQDYKAAKERNRNRVPGTCEWFASHQLFRTWKDGASPSMLWVSADPGCGKSVLAKHLVNTVLPTTDMRTTCYFFFKDDFEDQKPARNALSCILHQLLLARKQVFSDEIVERFETSSQSTSSLQYLWDTLVSAASNQHAGEVVCILDAFDECKTEDQEPFAQILRQFYDRNPSKANLKFLITSRPYTSIRRGFLSSNGAQNSIIHLRGDNEEEVAKISKEIDIFIDAEIEHVQRNLSLSLEKKHLLLRAIRRVPHRTYLWVHLTLDWINKEIGLRNSDIRDIALHLPQTVDDAYEKILSRIPDSDRGEAEKLLHIIVAAARPLTLQEIDEAVAVEHHHQSHNELSLRGDHIDKYVRDICGLFVTIIDSRIYLLHQTAKEFLQPKDKGTGAPGDDNQKWKHSLQPQKSEGVLFQICAAYLLLSELKVTMQSEDVNNYVERFPFLEYASTNWALHHRSSSPQDTDMPHSLIYPASKGGTESSMADLLWFRVYWSTKDTQCPVFFTPLMAAAFFGLESSVKLLLKEGKQQIRLVSDPHGRTALSWASENGFDRVVRLIIPHPTQYRLKAKLLLFSDSIVSEQDKEGMTPLHYAALNGYGKIVDLLVKAGAKSNVRDHIGGTALTYGLISQHHDIFQKLQKQASEEDVRNTLTDLLFSAVERDNKSVVRQVLALETSNVAPNSFKLLTTAKSVERSPVTMGIRRYITRRLVGTRKPYRHSLVKERM</sequence>
<dbReference type="OrthoDB" id="163438at2759"/>
<dbReference type="eggNOG" id="KOG0192">
    <property type="taxonomic scope" value="Eukaryota"/>
</dbReference>
<dbReference type="InterPro" id="IPR036770">
    <property type="entry name" value="Ankyrin_rpt-contain_sf"/>
</dbReference>
<dbReference type="Gene3D" id="1.25.40.20">
    <property type="entry name" value="Ankyrin repeat-containing domain"/>
    <property type="match status" value="1"/>
</dbReference>
<evidence type="ECO:0000259" key="3">
    <source>
        <dbReference type="PROSITE" id="PS50837"/>
    </source>
</evidence>
<dbReference type="InterPro" id="IPR027417">
    <property type="entry name" value="P-loop_NTPase"/>
</dbReference>
<dbReference type="InterPro" id="IPR007111">
    <property type="entry name" value="NACHT_NTPase"/>
</dbReference>
<dbReference type="Pfam" id="PF12796">
    <property type="entry name" value="Ank_2"/>
    <property type="match status" value="2"/>
</dbReference>
<dbReference type="HOGENOM" id="CLU_000288_34_7_1"/>
<dbReference type="PROSITE" id="PS50088">
    <property type="entry name" value="ANK_REPEAT"/>
    <property type="match status" value="1"/>
</dbReference>
<dbReference type="InterPro" id="IPR056884">
    <property type="entry name" value="NPHP3-like_N"/>
</dbReference>
<evidence type="ECO:0000313" key="4">
    <source>
        <dbReference type="EMBL" id="EPE05936.1"/>
    </source>
</evidence>
<dbReference type="AlphaFoldDB" id="S3C2F6"/>
<keyword evidence="2" id="KW-0040">ANK repeat</keyword>
<feature type="domain" description="NACHT" evidence="3">
    <location>
        <begin position="64"/>
        <end position="210"/>
    </location>
</feature>
<dbReference type="VEuPathDB" id="FungiDB:F503_02765"/>